<keyword evidence="6" id="KW-0046">Antibiotic resistance</keyword>
<gene>
    <name evidence="9" type="primary">blaOXA</name>
    <name evidence="9" type="ORF">P0Y65_13370</name>
</gene>
<dbReference type="EC" id="3.5.2.6" evidence="3"/>
<dbReference type="GO" id="GO:0008800">
    <property type="term" value="F:beta-lactamase activity"/>
    <property type="evidence" value="ECO:0007669"/>
    <property type="project" value="UniProtKB-EC"/>
</dbReference>
<dbReference type="GO" id="GO:0005886">
    <property type="term" value="C:plasma membrane"/>
    <property type="evidence" value="ECO:0007669"/>
    <property type="project" value="TreeGrafter"/>
</dbReference>
<evidence type="ECO:0000256" key="2">
    <source>
        <dbReference type="ARBA" id="ARBA00007898"/>
    </source>
</evidence>
<dbReference type="Gene3D" id="3.40.710.10">
    <property type="entry name" value="DD-peptidase/beta-lactamase superfamily"/>
    <property type="match status" value="1"/>
</dbReference>
<dbReference type="PANTHER" id="PTHR30627:SF6">
    <property type="entry name" value="BETA-LACTAMASE YBXI-RELATED"/>
    <property type="match status" value="1"/>
</dbReference>
<dbReference type="NCBIfam" id="NF000270">
    <property type="entry name" value="bla_class_D_alt"/>
    <property type="match status" value="1"/>
</dbReference>
<dbReference type="InterPro" id="IPR012338">
    <property type="entry name" value="Beta-lactam/transpept-like"/>
</dbReference>
<evidence type="ECO:0000256" key="7">
    <source>
        <dbReference type="SAM" id="SignalP"/>
    </source>
</evidence>
<dbReference type="Pfam" id="PF00905">
    <property type="entry name" value="Transpeptidase"/>
    <property type="match status" value="1"/>
</dbReference>
<protein>
    <recommendedName>
        <fullName evidence="3">beta-lactamase</fullName>
        <ecNumber evidence="3">3.5.2.6</ecNumber>
    </recommendedName>
</protein>
<keyword evidence="5 9" id="KW-0378">Hydrolase</keyword>
<evidence type="ECO:0000313" key="10">
    <source>
        <dbReference type="Proteomes" id="UP001217476"/>
    </source>
</evidence>
<organism evidence="9 10">
    <name type="scientific">Candidatus Devosia phytovorans</name>
    <dbReference type="NCBI Taxonomy" id="3121372"/>
    <lineage>
        <taxon>Bacteria</taxon>
        <taxon>Pseudomonadati</taxon>
        <taxon>Pseudomonadota</taxon>
        <taxon>Alphaproteobacteria</taxon>
        <taxon>Hyphomicrobiales</taxon>
        <taxon>Devosiaceae</taxon>
        <taxon>Devosia</taxon>
    </lineage>
</organism>
<dbReference type="GO" id="GO:0046677">
    <property type="term" value="P:response to antibiotic"/>
    <property type="evidence" value="ECO:0007669"/>
    <property type="project" value="UniProtKB-KW"/>
</dbReference>
<dbReference type="PANTHER" id="PTHR30627">
    <property type="entry name" value="PEPTIDOGLYCAN D,D-TRANSPEPTIDASE"/>
    <property type="match status" value="1"/>
</dbReference>
<feature type="signal peptide" evidence="7">
    <location>
        <begin position="1"/>
        <end position="19"/>
    </location>
</feature>
<dbReference type="Proteomes" id="UP001217476">
    <property type="component" value="Chromosome"/>
</dbReference>
<evidence type="ECO:0000313" key="9">
    <source>
        <dbReference type="EMBL" id="WEK03189.1"/>
    </source>
</evidence>
<sequence length="267" mass="29513">MRRVFAVLALSFFAIPAQAATLCTLIADARTGEILVEQGAGCDTPTTPASTFKVPLAAMGFDSGILTDAQNPALPFVEGYADWGGDDWRQTTTPLRWMDYSVVWYSQYIASELGAAKLADYATAFDYGNADFSGDPGQDNGLERSWISSSLQLTPRQQLTFMTRFVAGQLPVSRYATETTLSILQQRETADGWQVLGKTGSAFPRNADRSFDRARGWGWYVGLARKDDHTLVFVRLIQDEQRQSISAGLRARDEFLAEWPELIGAEK</sequence>
<dbReference type="GO" id="GO:0071555">
    <property type="term" value="P:cell wall organization"/>
    <property type="evidence" value="ECO:0007669"/>
    <property type="project" value="TreeGrafter"/>
</dbReference>
<dbReference type="InterPro" id="IPR001460">
    <property type="entry name" value="PCN-bd_Tpept"/>
</dbReference>
<evidence type="ECO:0000256" key="6">
    <source>
        <dbReference type="ARBA" id="ARBA00023251"/>
    </source>
</evidence>
<feature type="chain" id="PRO_5042502742" description="beta-lactamase" evidence="7">
    <location>
        <begin position="20"/>
        <end position="267"/>
    </location>
</feature>
<comment type="similarity">
    <text evidence="2">Belongs to the class-D beta-lactamase family.</text>
</comment>
<feature type="domain" description="Penicillin-binding protein transpeptidase" evidence="8">
    <location>
        <begin position="23"/>
        <end position="254"/>
    </location>
</feature>
<dbReference type="SUPFAM" id="SSF56601">
    <property type="entry name" value="beta-lactamase/transpeptidase-like"/>
    <property type="match status" value="1"/>
</dbReference>
<dbReference type="GO" id="GO:0008658">
    <property type="term" value="F:penicillin binding"/>
    <property type="evidence" value="ECO:0007669"/>
    <property type="project" value="InterPro"/>
</dbReference>
<evidence type="ECO:0000256" key="1">
    <source>
        <dbReference type="ARBA" id="ARBA00001526"/>
    </source>
</evidence>
<evidence type="ECO:0000259" key="8">
    <source>
        <dbReference type="Pfam" id="PF00905"/>
    </source>
</evidence>
<reference evidence="9" key="1">
    <citation type="submission" date="2023-03" db="EMBL/GenBank/DDBJ databases">
        <title>Andean soil-derived lignocellulolytic bacterial consortium as a source of novel taxa and putative plastic-active enzymes.</title>
        <authorList>
            <person name="Diaz-Garcia L."/>
            <person name="Chuvochina M."/>
            <person name="Feuerriegel G."/>
            <person name="Bunk B."/>
            <person name="Sproer C."/>
            <person name="Streit W.R."/>
            <person name="Rodriguez L.M."/>
            <person name="Overmann J."/>
            <person name="Jimenez D.J."/>
        </authorList>
    </citation>
    <scope>NUCLEOTIDE SEQUENCE</scope>
    <source>
        <strain evidence="9">MAG 4196</strain>
    </source>
</reference>
<dbReference type="InterPro" id="IPR050515">
    <property type="entry name" value="Beta-lactam/transpept"/>
</dbReference>
<evidence type="ECO:0000256" key="3">
    <source>
        <dbReference type="ARBA" id="ARBA00012865"/>
    </source>
</evidence>
<dbReference type="AlphaFoldDB" id="A0AAJ6AZH9"/>
<accession>A0AAJ6AZH9</accession>
<evidence type="ECO:0000256" key="5">
    <source>
        <dbReference type="ARBA" id="ARBA00022801"/>
    </source>
</evidence>
<comment type="catalytic activity">
    <reaction evidence="1">
        <text>a beta-lactam + H2O = a substituted beta-amino acid</text>
        <dbReference type="Rhea" id="RHEA:20401"/>
        <dbReference type="ChEBI" id="CHEBI:15377"/>
        <dbReference type="ChEBI" id="CHEBI:35627"/>
        <dbReference type="ChEBI" id="CHEBI:140347"/>
        <dbReference type="EC" id="3.5.2.6"/>
    </reaction>
</comment>
<dbReference type="EMBL" id="CP119312">
    <property type="protein sequence ID" value="WEK03189.1"/>
    <property type="molecule type" value="Genomic_DNA"/>
</dbReference>
<evidence type="ECO:0000256" key="4">
    <source>
        <dbReference type="ARBA" id="ARBA00022729"/>
    </source>
</evidence>
<keyword evidence="4 7" id="KW-0732">Signal</keyword>
<name>A0AAJ6AZH9_9HYPH</name>
<proteinExistence type="inferred from homology"/>